<gene>
    <name evidence="1" type="ORF">MGYG_00906</name>
</gene>
<dbReference type="AlphaFoldDB" id="E5R2U7"/>
<keyword evidence="2" id="KW-1185">Reference proteome</keyword>
<dbReference type="VEuPathDB" id="FungiDB:MGYG_00906"/>
<evidence type="ECO:0000313" key="2">
    <source>
        <dbReference type="Proteomes" id="UP000002669"/>
    </source>
</evidence>
<dbReference type="RefSeq" id="XP_003176820.1">
    <property type="nucleotide sequence ID" value="XM_003176772.1"/>
</dbReference>
<dbReference type="EMBL" id="DS989822">
    <property type="protein sequence ID" value="EFQ97868.1"/>
    <property type="molecule type" value="Genomic_DNA"/>
</dbReference>
<accession>E5R2U7</accession>
<dbReference type="HOGENOM" id="CLU_2359285_0_0_1"/>
<dbReference type="GeneID" id="10032142"/>
<dbReference type="Proteomes" id="UP000002669">
    <property type="component" value="Unassembled WGS sequence"/>
</dbReference>
<dbReference type="InParanoid" id="E5R2U7"/>
<organism evidence="2">
    <name type="scientific">Arthroderma gypseum (strain ATCC MYA-4604 / CBS 118893)</name>
    <name type="common">Microsporum gypseum</name>
    <dbReference type="NCBI Taxonomy" id="535722"/>
    <lineage>
        <taxon>Eukaryota</taxon>
        <taxon>Fungi</taxon>
        <taxon>Dikarya</taxon>
        <taxon>Ascomycota</taxon>
        <taxon>Pezizomycotina</taxon>
        <taxon>Eurotiomycetes</taxon>
        <taxon>Eurotiomycetidae</taxon>
        <taxon>Onygenales</taxon>
        <taxon>Arthrodermataceae</taxon>
        <taxon>Nannizzia</taxon>
    </lineage>
</organism>
<sequence>MPVTHEPCGINLKNGEQLHTYEEDWDGRFDDGDADAARCVYSSEISTTAPSLTAPPRSIGTCSLVHVQGKWDPIPRNPLSTFLAPYPAPWADKRTH</sequence>
<evidence type="ECO:0000313" key="1">
    <source>
        <dbReference type="EMBL" id="EFQ97868.1"/>
    </source>
</evidence>
<protein>
    <submittedName>
        <fullName evidence="1">Uncharacterized protein</fullName>
    </submittedName>
</protein>
<reference evidence="2" key="1">
    <citation type="journal article" date="2012" name="MBio">
        <title>Comparative genome analysis of Trichophyton rubrum and related dermatophytes reveals candidate genes involved in infection.</title>
        <authorList>
            <person name="Martinez D.A."/>
            <person name="Oliver B.G."/>
            <person name="Graeser Y."/>
            <person name="Goldberg J.M."/>
            <person name="Li W."/>
            <person name="Martinez-Rossi N.M."/>
            <person name="Monod M."/>
            <person name="Shelest E."/>
            <person name="Barton R.C."/>
            <person name="Birch E."/>
            <person name="Brakhage A.A."/>
            <person name="Chen Z."/>
            <person name="Gurr S.J."/>
            <person name="Heiman D."/>
            <person name="Heitman J."/>
            <person name="Kosti I."/>
            <person name="Rossi A."/>
            <person name="Saif S."/>
            <person name="Samalova M."/>
            <person name="Saunders C.W."/>
            <person name="Shea T."/>
            <person name="Summerbell R.C."/>
            <person name="Xu J."/>
            <person name="Young S."/>
            <person name="Zeng Q."/>
            <person name="Birren B.W."/>
            <person name="Cuomo C.A."/>
            <person name="White T.C."/>
        </authorList>
    </citation>
    <scope>NUCLEOTIDE SEQUENCE [LARGE SCALE GENOMIC DNA]</scope>
    <source>
        <strain evidence="2">ATCC MYA-4604 / CBS 118893</strain>
    </source>
</reference>
<name>E5R2U7_ARTGP</name>
<proteinExistence type="predicted"/>